<evidence type="ECO:0000313" key="2">
    <source>
        <dbReference type="EMBL" id="JAD81218.1"/>
    </source>
</evidence>
<keyword evidence="1" id="KW-0472">Membrane</keyword>
<dbReference type="AlphaFoldDB" id="A0A0A9D3F1"/>
<evidence type="ECO:0000256" key="1">
    <source>
        <dbReference type="SAM" id="Phobius"/>
    </source>
</evidence>
<reference evidence="2" key="2">
    <citation type="journal article" date="2015" name="Data Brief">
        <title>Shoot transcriptome of the giant reed, Arundo donax.</title>
        <authorList>
            <person name="Barrero R.A."/>
            <person name="Guerrero F.D."/>
            <person name="Moolhuijzen P."/>
            <person name="Goolsby J.A."/>
            <person name="Tidwell J."/>
            <person name="Bellgard S.E."/>
            <person name="Bellgard M.I."/>
        </authorList>
    </citation>
    <scope>NUCLEOTIDE SEQUENCE</scope>
    <source>
        <tissue evidence="2">Shoot tissue taken approximately 20 cm above the soil surface</tissue>
    </source>
</reference>
<sequence length="51" mass="6068">MVSILFFNCQRRHWFWHSIFVDSISIDISIGLVCFASFLRARLVQLHRVDS</sequence>
<reference evidence="2" key="1">
    <citation type="submission" date="2014-09" db="EMBL/GenBank/DDBJ databases">
        <authorList>
            <person name="Magalhaes I.L.F."/>
            <person name="Oliveira U."/>
            <person name="Santos F.R."/>
            <person name="Vidigal T.H.D.A."/>
            <person name="Brescovit A.D."/>
            <person name="Santos A.J."/>
        </authorList>
    </citation>
    <scope>NUCLEOTIDE SEQUENCE</scope>
    <source>
        <tissue evidence="2">Shoot tissue taken approximately 20 cm above the soil surface</tissue>
    </source>
</reference>
<name>A0A0A9D3F1_ARUDO</name>
<dbReference type="EMBL" id="GBRH01216677">
    <property type="protein sequence ID" value="JAD81218.1"/>
    <property type="molecule type" value="Transcribed_RNA"/>
</dbReference>
<protein>
    <submittedName>
        <fullName evidence="2">Uncharacterized protein</fullName>
    </submittedName>
</protein>
<feature type="transmembrane region" description="Helical" evidence="1">
    <location>
        <begin position="14"/>
        <end position="39"/>
    </location>
</feature>
<keyword evidence="1" id="KW-0812">Transmembrane</keyword>
<proteinExistence type="predicted"/>
<keyword evidence="1" id="KW-1133">Transmembrane helix</keyword>
<organism evidence="2">
    <name type="scientific">Arundo donax</name>
    <name type="common">Giant reed</name>
    <name type="synonym">Donax arundinaceus</name>
    <dbReference type="NCBI Taxonomy" id="35708"/>
    <lineage>
        <taxon>Eukaryota</taxon>
        <taxon>Viridiplantae</taxon>
        <taxon>Streptophyta</taxon>
        <taxon>Embryophyta</taxon>
        <taxon>Tracheophyta</taxon>
        <taxon>Spermatophyta</taxon>
        <taxon>Magnoliopsida</taxon>
        <taxon>Liliopsida</taxon>
        <taxon>Poales</taxon>
        <taxon>Poaceae</taxon>
        <taxon>PACMAD clade</taxon>
        <taxon>Arundinoideae</taxon>
        <taxon>Arundineae</taxon>
        <taxon>Arundo</taxon>
    </lineage>
</organism>
<accession>A0A0A9D3F1</accession>